<dbReference type="Proteomes" id="UP001205311">
    <property type="component" value="Unassembled WGS sequence"/>
</dbReference>
<organism evidence="3 4">
    <name type="scientific">Streptoalloteichus tenebrarius (strain ATCC 17920 / DSM 40477 / JCM 4838 / CBS 697.72 / NBRC 16177 / NCIMB 11028 / NRRL B-12390 / A12253. 1 / ISP 5477)</name>
    <name type="common">Streptomyces tenebrarius</name>
    <dbReference type="NCBI Taxonomy" id="1933"/>
    <lineage>
        <taxon>Bacteria</taxon>
        <taxon>Bacillati</taxon>
        <taxon>Actinomycetota</taxon>
        <taxon>Actinomycetes</taxon>
        <taxon>Pseudonocardiales</taxon>
        <taxon>Pseudonocardiaceae</taxon>
        <taxon>Streptoalloteichus</taxon>
    </lineage>
</organism>
<protein>
    <recommendedName>
        <fullName evidence="2">DUF5919 domain-containing protein</fullName>
    </recommendedName>
</protein>
<comment type="caution">
    <text evidence="3">The sequence shown here is derived from an EMBL/GenBank/DDBJ whole genome shotgun (WGS) entry which is preliminary data.</text>
</comment>
<gene>
    <name evidence="3" type="ORF">LX15_001641</name>
</gene>
<evidence type="ECO:0000256" key="1">
    <source>
        <dbReference type="SAM" id="MobiDB-lite"/>
    </source>
</evidence>
<proteinExistence type="predicted"/>
<evidence type="ECO:0000259" key="2">
    <source>
        <dbReference type="Pfam" id="PF19319"/>
    </source>
</evidence>
<evidence type="ECO:0000313" key="4">
    <source>
        <dbReference type="Proteomes" id="UP001205311"/>
    </source>
</evidence>
<accession>A0ABT1HR03</accession>
<keyword evidence="4" id="KW-1185">Reference proteome</keyword>
<evidence type="ECO:0000313" key="3">
    <source>
        <dbReference type="EMBL" id="MCP2257954.1"/>
    </source>
</evidence>
<feature type="domain" description="DUF5919" evidence="2">
    <location>
        <begin position="153"/>
        <end position="297"/>
    </location>
</feature>
<dbReference type="Pfam" id="PF19319">
    <property type="entry name" value="DUF5919"/>
    <property type="match status" value="1"/>
</dbReference>
<dbReference type="RefSeq" id="WP_253668896.1">
    <property type="nucleotide sequence ID" value="NZ_JAMTCP010000006.1"/>
</dbReference>
<dbReference type="EMBL" id="JAMTCP010000006">
    <property type="protein sequence ID" value="MCP2257954.1"/>
    <property type="molecule type" value="Genomic_DNA"/>
</dbReference>
<dbReference type="InterPro" id="IPR045697">
    <property type="entry name" value="DUF5919"/>
</dbReference>
<reference evidence="3 4" key="1">
    <citation type="submission" date="2022-06" db="EMBL/GenBank/DDBJ databases">
        <title>Genomic Encyclopedia of Archaeal and Bacterial Type Strains, Phase II (KMG-II): from individual species to whole genera.</title>
        <authorList>
            <person name="Goeker M."/>
        </authorList>
    </citation>
    <scope>NUCLEOTIDE SEQUENCE [LARGE SCALE GENOMIC DNA]</scope>
    <source>
        <strain evidence="3 4">DSM 40477</strain>
    </source>
</reference>
<name>A0ABT1HR03_STRSD</name>
<feature type="region of interest" description="Disordered" evidence="1">
    <location>
        <begin position="86"/>
        <end position="110"/>
    </location>
</feature>
<sequence>MTTSATLLKVLLRQRHLQGHRAFCKEYDRVARQFEPDLVGHHPSKAQFYRWLSGELLGLPYADHCRILERMFPGWTAEQLLSPYDGDIDNPPDLPRESEKPSHAPATPTAGTTLVLGAQLADVTAVFPTRAEFLHQMPPQQLFDGAKELCVSGLSLNMICQQYSDRNLIDSLETGTEINCLFLDPEGENIKVREREEAHPPGVLATLTSLNIQALRRLASKLSDGARARLRIRTYDEAIRFNIILIDRRKCVVQPYLPDARGVESPTLVIEKQEGVRGLFVTFSQVFASMWDRAKEIG</sequence>